<evidence type="ECO:0000256" key="2">
    <source>
        <dbReference type="ARBA" id="ARBA00023136"/>
    </source>
</evidence>
<evidence type="ECO:0000313" key="8">
    <source>
        <dbReference type="EMBL" id="SDG02321.1"/>
    </source>
</evidence>
<dbReference type="PROSITE" id="PS51123">
    <property type="entry name" value="OMPA_2"/>
    <property type="match status" value="1"/>
</dbReference>
<dbReference type="PANTHER" id="PTHR30329">
    <property type="entry name" value="STATOR ELEMENT OF FLAGELLAR MOTOR COMPLEX"/>
    <property type="match status" value="1"/>
</dbReference>
<dbReference type="InterPro" id="IPR006665">
    <property type="entry name" value="OmpA-like"/>
</dbReference>
<keyword evidence="6" id="KW-0732">Signal</keyword>
<evidence type="ECO:0000256" key="4">
    <source>
        <dbReference type="PROSITE-ProRule" id="PRU00473"/>
    </source>
</evidence>
<feature type="domain" description="OmpA-like" evidence="7">
    <location>
        <begin position="213"/>
        <end position="328"/>
    </location>
</feature>
<accession>A0ABY0NSR7</accession>
<protein>
    <submittedName>
        <fullName evidence="8">OmpA family protein</fullName>
    </submittedName>
</protein>
<dbReference type="Pfam" id="PF00691">
    <property type="entry name" value="OmpA"/>
    <property type="match status" value="1"/>
</dbReference>
<dbReference type="Gene3D" id="3.30.1330.60">
    <property type="entry name" value="OmpA-like domain"/>
    <property type="match status" value="1"/>
</dbReference>
<feature type="region of interest" description="Disordered" evidence="5">
    <location>
        <begin position="299"/>
        <end position="328"/>
    </location>
</feature>
<dbReference type="InterPro" id="IPR036737">
    <property type="entry name" value="OmpA-like_sf"/>
</dbReference>
<dbReference type="RefSeq" id="WP_091856628.1">
    <property type="nucleotide sequence ID" value="NZ_FNBZ01000002.1"/>
</dbReference>
<feature type="signal peptide" evidence="6">
    <location>
        <begin position="1"/>
        <end position="22"/>
    </location>
</feature>
<evidence type="ECO:0000256" key="1">
    <source>
        <dbReference type="ARBA" id="ARBA00004442"/>
    </source>
</evidence>
<dbReference type="SUPFAM" id="SSF103088">
    <property type="entry name" value="OmpA-like"/>
    <property type="match status" value="1"/>
</dbReference>
<reference evidence="8 9" key="1">
    <citation type="submission" date="2016-10" db="EMBL/GenBank/DDBJ databases">
        <authorList>
            <person name="Varghese N."/>
            <person name="Submissions S."/>
        </authorList>
    </citation>
    <scope>NUCLEOTIDE SEQUENCE [LARGE SCALE GENOMIC DNA]</scope>
    <source>
        <strain evidence="8 9">DSM 26672</strain>
    </source>
</reference>
<evidence type="ECO:0000259" key="7">
    <source>
        <dbReference type="PROSITE" id="PS51123"/>
    </source>
</evidence>
<comment type="caution">
    <text evidence="8">The sequence shown here is derived from an EMBL/GenBank/DDBJ whole genome shotgun (WGS) entry which is preliminary data.</text>
</comment>
<dbReference type="InterPro" id="IPR006664">
    <property type="entry name" value="OMP_bac"/>
</dbReference>
<sequence>MPRSLKLFTLLLTLLLAPLAAAAQDHPLLGRYNDSKQVGYKVDAYDEARIITGKINERGSTAQDGPGWALIEGKITTLYYILPAGRTSLEAQRNYEAALKSKGFEIAFTCSTEGGSCFNEGPFPGLFLGLALDGRVDMPKLQLGDLVRNYFGKGNGRYLYARLNRPAGTVHVSLAFSDDESRGRAVIARVIESTTMDTGMIKVVEADEMSRNLDAQGRINLYGILFDFDKAEIKPESQPQLQQIAALLKRNPTLRLDVVGHTDGQGGAAYNLKLSDARAFAVVADLAMRHGIDRTRLNPVGKGMDQPIASNADEAGRAQNRRVELVKR</sequence>
<gene>
    <name evidence="8" type="ORF">SAMN05421844_102649</name>
</gene>
<dbReference type="PANTHER" id="PTHR30329:SF21">
    <property type="entry name" value="LIPOPROTEIN YIAD-RELATED"/>
    <property type="match status" value="1"/>
</dbReference>
<keyword evidence="2 4" id="KW-0472">Membrane</keyword>
<organism evidence="8 9">
    <name type="scientific">Bosea robiniae</name>
    <dbReference type="NCBI Taxonomy" id="1036780"/>
    <lineage>
        <taxon>Bacteria</taxon>
        <taxon>Pseudomonadati</taxon>
        <taxon>Pseudomonadota</taxon>
        <taxon>Alphaproteobacteria</taxon>
        <taxon>Hyphomicrobiales</taxon>
        <taxon>Boseaceae</taxon>
        <taxon>Bosea</taxon>
    </lineage>
</organism>
<dbReference type="EMBL" id="FNBZ01000002">
    <property type="protein sequence ID" value="SDG02321.1"/>
    <property type="molecule type" value="Genomic_DNA"/>
</dbReference>
<name>A0ABY0NSR7_9HYPH</name>
<comment type="subcellular location">
    <subcellularLocation>
        <location evidence="1">Cell outer membrane</location>
    </subcellularLocation>
</comment>
<evidence type="ECO:0000256" key="6">
    <source>
        <dbReference type="SAM" id="SignalP"/>
    </source>
</evidence>
<evidence type="ECO:0000256" key="5">
    <source>
        <dbReference type="SAM" id="MobiDB-lite"/>
    </source>
</evidence>
<keyword evidence="3" id="KW-0998">Cell outer membrane</keyword>
<dbReference type="InterPro" id="IPR050330">
    <property type="entry name" value="Bact_OuterMem_StrucFunc"/>
</dbReference>
<dbReference type="CDD" id="cd07185">
    <property type="entry name" value="OmpA_C-like"/>
    <property type="match status" value="1"/>
</dbReference>
<dbReference type="PRINTS" id="PR01021">
    <property type="entry name" value="OMPADOMAIN"/>
</dbReference>
<feature type="chain" id="PRO_5045541952" evidence="6">
    <location>
        <begin position="23"/>
        <end position="328"/>
    </location>
</feature>
<evidence type="ECO:0000256" key="3">
    <source>
        <dbReference type="ARBA" id="ARBA00023237"/>
    </source>
</evidence>
<keyword evidence="9" id="KW-1185">Reference proteome</keyword>
<dbReference type="Proteomes" id="UP000199468">
    <property type="component" value="Unassembled WGS sequence"/>
</dbReference>
<proteinExistence type="predicted"/>
<evidence type="ECO:0000313" key="9">
    <source>
        <dbReference type="Proteomes" id="UP000199468"/>
    </source>
</evidence>